<organism evidence="1 2">
    <name type="scientific">Cylindrobasidium torrendii FP15055 ss-10</name>
    <dbReference type="NCBI Taxonomy" id="1314674"/>
    <lineage>
        <taxon>Eukaryota</taxon>
        <taxon>Fungi</taxon>
        <taxon>Dikarya</taxon>
        <taxon>Basidiomycota</taxon>
        <taxon>Agaricomycotina</taxon>
        <taxon>Agaricomycetes</taxon>
        <taxon>Agaricomycetidae</taxon>
        <taxon>Agaricales</taxon>
        <taxon>Marasmiineae</taxon>
        <taxon>Physalacriaceae</taxon>
        <taxon>Cylindrobasidium</taxon>
    </lineage>
</organism>
<accession>A0A0D7ATN2</accession>
<sequence>MCRLRQVRNIYLQCGHGVTESDVMVQCENSKCRFSPFHPTSCKQPRCRQTCIQYHSFPEQYSPQLNRLCPMCQNLLASRGRR</sequence>
<dbReference type="AlphaFoldDB" id="A0A0D7ATN2"/>
<keyword evidence="2" id="KW-1185">Reference proteome</keyword>
<evidence type="ECO:0000313" key="2">
    <source>
        <dbReference type="Proteomes" id="UP000054007"/>
    </source>
</evidence>
<proteinExistence type="predicted"/>
<name>A0A0D7ATN2_9AGAR</name>
<evidence type="ECO:0000313" key="1">
    <source>
        <dbReference type="EMBL" id="KIY61708.1"/>
    </source>
</evidence>
<gene>
    <name evidence="1" type="ORF">CYLTODRAFT_405354</name>
</gene>
<dbReference type="EMBL" id="KN880886">
    <property type="protein sequence ID" value="KIY61708.1"/>
    <property type="molecule type" value="Genomic_DNA"/>
</dbReference>
<protein>
    <submittedName>
        <fullName evidence="1">Uncharacterized protein</fullName>
    </submittedName>
</protein>
<dbReference type="Proteomes" id="UP000054007">
    <property type="component" value="Unassembled WGS sequence"/>
</dbReference>
<dbReference type="OrthoDB" id="2748942at2759"/>
<reference evidence="1 2" key="1">
    <citation type="journal article" date="2015" name="Fungal Genet. Biol.">
        <title>Evolution of novel wood decay mechanisms in Agaricales revealed by the genome sequences of Fistulina hepatica and Cylindrobasidium torrendii.</title>
        <authorList>
            <person name="Floudas D."/>
            <person name="Held B.W."/>
            <person name="Riley R."/>
            <person name="Nagy L.G."/>
            <person name="Koehler G."/>
            <person name="Ransdell A.S."/>
            <person name="Younus H."/>
            <person name="Chow J."/>
            <person name="Chiniquy J."/>
            <person name="Lipzen A."/>
            <person name="Tritt A."/>
            <person name="Sun H."/>
            <person name="Haridas S."/>
            <person name="LaButti K."/>
            <person name="Ohm R.A."/>
            <person name="Kues U."/>
            <person name="Blanchette R.A."/>
            <person name="Grigoriev I.V."/>
            <person name="Minto R.E."/>
            <person name="Hibbett D.S."/>
        </authorList>
    </citation>
    <scope>NUCLEOTIDE SEQUENCE [LARGE SCALE GENOMIC DNA]</scope>
    <source>
        <strain evidence="1 2">FP15055 ss-10</strain>
    </source>
</reference>